<proteinExistence type="predicted"/>
<name>A0A975TWZ1_9RHOB</name>
<accession>A0A975TWZ1</accession>
<feature type="domain" description="Hedgehog/Intein (Hint)" evidence="1">
    <location>
        <begin position="96"/>
        <end position="174"/>
    </location>
</feature>
<dbReference type="InterPro" id="IPR028992">
    <property type="entry name" value="Hedgehog/Intein_dom"/>
</dbReference>
<sequence>MGLTATLPAFATDMFEVFADITTVASTQDINVALVIDTSGSTSQSSGSDVDVDGVNDTFLAAQKLAAKQVFVSLLDAGDDPEYVTIMLIEYNSNGNTRGDLNLSRQHRVLGRDWQADLLFGSPDGVLTPAFTLINETDIGVDLGADGVEYFRIAFDTHEVIYSEGLETESFHPAGDIASVLSEPQRDELYAIFPPLEEGLATMPAARIGLKGRDGHALNTRSIWMTAAE</sequence>
<dbReference type="EMBL" id="JAIMBW010000001">
    <property type="protein sequence ID" value="MBY4892257.1"/>
    <property type="molecule type" value="Genomic_DNA"/>
</dbReference>
<dbReference type="EMBL" id="CP078073">
    <property type="protein sequence ID" value="QXL89008.1"/>
    <property type="molecule type" value="Genomic_DNA"/>
</dbReference>
<protein>
    <submittedName>
        <fullName evidence="3">Hint domain-containing protein</fullName>
    </submittedName>
</protein>
<evidence type="ECO:0000313" key="2">
    <source>
        <dbReference type="EMBL" id="MBY4892257.1"/>
    </source>
</evidence>
<evidence type="ECO:0000313" key="3">
    <source>
        <dbReference type="EMBL" id="QXL89008.1"/>
    </source>
</evidence>
<dbReference type="AlphaFoldDB" id="A0A975TWZ1"/>
<dbReference type="Pfam" id="PF13403">
    <property type="entry name" value="Hint_2"/>
    <property type="match status" value="1"/>
</dbReference>
<evidence type="ECO:0000259" key="1">
    <source>
        <dbReference type="Pfam" id="PF13403"/>
    </source>
</evidence>
<keyword evidence="4" id="KW-1185">Reference proteome</keyword>
<dbReference type="Proteomes" id="UP000693972">
    <property type="component" value="Unassembled WGS sequence"/>
</dbReference>
<gene>
    <name evidence="2" type="ORF">KUL25_05710</name>
    <name evidence="3" type="ORF">KUL25_05715</name>
</gene>
<evidence type="ECO:0000313" key="4">
    <source>
        <dbReference type="Proteomes" id="UP000693972"/>
    </source>
</evidence>
<reference evidence="3 4" key="1">
    <citation type="submission" date="2021-07" db="EMBL/GenBank/DDBJ databases">
        <title>Karlodiniumbacter phycospheric gen. nov., sp. nov., a phycosphere bacterium isolated from karlodinium veneficum.</title>
        <authorList>
            <person name="Peng Y."/>
            <person name="Jiang L."/>
            <person name="Lee J."/>
        </authorList>
    </citation>
    <scope>NUCLEOTIDE SEQUENCE</scope>
    <source>
        <strain evidence="3 4">N5</strain>
    </source>
</reference>
<organism evidence="3">
    <name type="scientific">Gymnodinialimonas phycosphaerae</name>
    <dbReference type="NCBI Taxonomy" id="2841589"/>
    <lineage>
        <taxon>Bacteria</taxon>
        <taxon>Pseudomonadati</taxon>
        <taxon>Pseudomonadota</taxon>
        <taxon>Alphaproteobacteria</taxon>
        <taxon>Rhodobacterales</taxon>
        <taxon>Paracoccaceae</taxon>
        <taxon>Gymnodinialimonas</taxon>
    </lineage>
</organism>
<dbReference type="RefSeq" id="WP_257892067.1">
    <property type="nucleotide sequence ID" value="NZ_JAIMBW010000001.1"/>
</dbReference>